<organism evidence="1 2">
    <name type="scientific">Pristionchus mayeri</name>
    <dbReference type="NCBI Taxonomy" id="1317129"/>
    <lineage>
        <taxon>Eukaryota</taxon>
        <taxon>Metazoa</taxon>
        <taxon>Ecdysozoa</taxon>
        <taxon>Nematoda</taxon>
        <taxon>Chromadorea</taxon>
        <taxon>Rhabditida</taxon>
        <taxon>Rhabditina</taxon>
        <taxon>Diplogasteromorpha</taxon>
        <taxon>Diplogasteroidea</taxon>
        <taxon>Neodiplogasteridae</taxon>
        <taxon>Pristionchus</taxon>
    </lineage>
</organism>
<dbReference type="Proteomes" id="UP001328107">
    <property type="component" value="Unassembled WGS sequence"/>
</dbReference>
<protein>
    <submittedName>
        <fullName evidence="1">Uncharacterized protein</fullName>
    </submittedName>
</protein>
<name>A0AAN5ICH2_9BILA</name>
<evidence type="ECO:0000313" key="2">
    <source>
        <dbReference type="Proteomes" id="UP001328107"/>
    </source>
</evidence>
<accession>A0AAN5ICH2</accession>
<dbReference type="EMBL" id="BTRK01000006">
    <property type="protein sequence ID" value="GMR61093.1"/>
    <property type="molecule type" value="Genomic_DNA"/>
</dbReference>
<proteinExistence type="predicted"/>
<dbReference type="AlphaFoldDB" id="A0AAN5ICH2"/>
<feature type="non-terminal residue" evidence="1">
    <location>
        <position position="1"/>
    </location>
</feature>
<feature type="non-terminal residue" evidence="1">
    <location>
        <position position="90"/>
    </location>
</feature>
<reference evidence="2" key="1">
    <citation type="submission" date="2022-10" db="EMBL/GenBank/DDBJ databases">
        <title>Genome assembly of Pristionchus species.</title>
        <authorList>
            <person name="Yoshida K."/>
            <person name="Sommer R.J."/>
        </authorList>
    </citation>
    <scope>NUCLEOTIDE SEQUENCE [LARGE SCALE GENOMIC DNA]</scope>
    <source>
        <strain evidence="2">RS5460</strain>
    </source>
</reference>
<comment type="caution">
    <text evidence="1">The sequence shown here is derived from an EMBL/GenBank/DDBJ whole genome shotgun (WGS) entry which is preliminary data.</text>
</comment>
<sequence length="90" mass="10509">AHDHDKDYFRQQQIGPEQETYWRACCAFDCGCSYFTATEIPDHDGEIPEDAWKESQLVTTYIPSSVGSIRFKMRKVEEFRIDVSFSSVYN</sequence>
<evidence type="ECO:0000313" key="1">
    <source>
        <dbReference type="EMBL" id="GMR61093.1"/>
    </source>
</evidence>
<gene>
    <name evidence="1" type="ORF">PMAYCL1PPCAC_31288</name>
</gene>
<keyword evidence="2" id="KW-1185">Reference proteome</keyword>